<feature type="domain" description="HTH araC/xylS-type" evidence="4">
    <location>
        <begin position="152"/>
        <end position="250"/>
    </location>
</feature>
<evidence type="ECO:0000313" key="5">
    <source>
        <dbReference type="EMBL" id="QZO00900.1"/>
    </source>
</evidence>
<keyword evidence="1" id="KW-0805">Transcription regulation</keyword>
<dbReference type="RefSeq" id="WP_261404106.1">
    <property type="nucleotide sequence ID" value="NZ_CP081869.1"/>
</dbReference>
<accession>A0A9E6RBN6</accession>
<evidence type="ECO:0000313" key="6">
    <source>
        <dbReference type="Proteomes" id="UP000825701"/>
    </source>
</evidence>
<dbReference type="EMBL" id="CP081869">
    <property type="protein sequence ID" value="QZO00900.1"/>
    <property type="molecule type" value="Genomic_DNA"/>
</dbReference>
<dbReference type="GO" id="GO:0043565">
    <property type="term" value="F:sequence-specific DNA binding"/>
    <property type="evidence" value="ECO:0007669"/>
    <property type="project" value="InterPro"/>
</dbReference>
<reference evidence="5" key="1">
    <citation type="submission" date="2021-08" db="EMBL/GenBank/DDBJ databases">
        <authorList>
            <person name="Zhang H."/>
            <person name="Xu M."/>
            <person name="Yu Z."/>
            <person name="Yang L."/>
            <person name="Cai Y."/>
        </authorList>
    </citation>
    <scope>NUCLEOTIDE SEQUENCE</scope>
    <source>
        <strain evidence="5">CHL1</strain>
    </source>
</reference>
<dbReference type="InterPro" id="IPR018060">
    <property type="entry name" value="HTH_AraC"/>
</dbReference>
<keyword evidence="6" id="KW-1185">Reference proteome</keyword>
<organism evidence="5 6">
    <name type="scientific">Chenggangzhangella methanolivorans</name>
    <dbReference type="NCBI Taxonomy" id="1437009"/>
    <lineage>
        <taxon>Bacteria</taxon>
        <taxon>Pseudomonadati</taxon>
        <taxon>Pseudomonadota</taxon>
        <taxon>Alphaproteobacteria</taxon>
        <taxon>Hyphomicrobiales</taxon>
        <taxon>Methylopilaceae</taxon>
        <taxon>Chenggangzhangella</taxon>
    </lineage>
</organism>
<dbReference type="Gene3D" id="1.10.10.60">
    <property type="entry name" value="Homeodomain-like"/>
    <property type="match status" value="2"/>
</dbReference>
<dbReference type="InterPro" id="IPR050204">
    <property type="entry name" value="AraC_XylS_family_regulators"/>
</dbReference>
<dbReference type="SUPFAM" id="SSF46689">
    <property type="entry name" value="Homeodomain-like"/>
    <property type="match status" value="2"/>
</dbReference>
<dbReference type="GO" id="GO:0003700">
    <property type="term" value="F:DNA-binding transcription factor activity"/>
    <property type="evidence" value="ECO:0007669"/>
    <property type="project" value="InterPro"/>
</dbReference>
<keyword evidence="2" id="KW-0238">DNA-binding</keyword>
<evidence type="ECO:0000259" key="4">
    <source>
        <dbReference type="PROSITE" id="PS01124"/>
    </source>
</evidence>
<dbReference type="Proteomes" id="UP000825701">
    <property type="component" value="Chromosome"/>
</dbReference>
<evidence type="ECO:0000256" key="1">
    <source>
        <dbReference type="ARBA" id="ARBA00023015"/>
    </source>
</evidence>
<proteinExistence type="predicted"/>
<dbReference type="PROSITE" id="PS01124">
    <property type="entry name" value="HTH_ARAC_FAMILY_2"/>
    <property type="match status" value="1"/>
</dbReference>
<keyword evidence="3" id="KW-0804">Transcription</keyword>
<dbReference type="InterPro" id="IPR009057">
    <property type="entry name" value="Homeodomain-like_sf"/>
</dbReference>
<dbReference type="KEGG" id="cmet:K6K41_04540"/>
<evidence type="ECO:0000256" key="3">
    <source>
        <dbReference type="ARBA" id="ARBA00023163"/>
    </source>
</evidence>
<dbReference type="SMART" id="SM00342">
    <property type="entry name" value="HTH_ARAC"/>
    <property type="match status" value="1"/>
</dbReference>
<evidence type="ECO:0000256" key="2">
    <source>
        <dbReference type="ARBA" id="ARBA00023125"/>
    </source>
</evidence>
<dbReference type="PANTHER" id="PTHR46796:SF6">
    <property type="entry name" value="ARAC SUBFAMILY"/>
    <property type="match status" value="1"/>
</dbReference>
<gene>
    <name evidence="5" type="ORF">K6K41_04540</name>
</gene>
<dbReference type="Pfam" id="PF12833">
    <property type="entry name" value="HTH_18"/>
    <property type="match status" value="1"/>
</dbReference>
<dbReference type="AlphaFoldDB" id="A0A9E6RBN6"/>
<dbReference type="PANTHER" id="PTHR46796">
    <property type="entry name" value="HTH-TYPE TRANSCRIPTIONAL ACTIVATOR RHAS-RELATED"/>
    <property type="match status" value="1"/>
</dbReference>
<protein>
    <submittedName>
        <fullName evidence="5">Helix-turn-helix domain-containing protein</fullName>
    </submittedName>
</protein>
<name>A0A9E6RBN6_9HYPH</name>
<sequence>MTRRVEGVTRSDDHLLLVTLSGGAKRLTVVADDGHRYDGPDRAGAVSFLPAFCERRLTLDHVEAEWASISLSRASFGPLETAARLAPFSNVEDPVVFAIVGEIDRMHRADGAVDAAYAETMAFALARHVARRAGVSAERAGRTPALPRWKLKRVRDHVEAHLDRQISIAELAEVAGMSAGHFHRAFREATGATPLRFIQERRVELAARLLRTGEASVGEVAAKVGFESQSHFARVFRAIAGRRPSEAGGG</sequence>